<dbReference type="Gene3D" id="3.30.160.70">
    <property type="entry name" value="Methylated DNA-protein cysteine methyltransferase domain"/>
    <property type="match status" value="1"/>
</dbReference>
<feature type="domain" description="Methylated-DNA-[protein]-cysteine S-methyltransferase DNA binding" evidence="10">
    <location>
        <begin position="79"/>
        <end position="159"/>
    </location>
</feature>
<dbReference type="OrthoDB" id="9802228at2"/>
<evidence type="ECO:0000313" key="12">
    <source>
        <dbReference type="EMBL" id="GIN61297.1"/>
    </source>
</evidence>
<dbReference type="InterPro" id="IPR023546">
    <property type="entry name" value="MGMT"/>
</dbReference>
<evidence type="ECO:0000256" key="7">
    <source>
        <dbReference type="ARBA" id="ARBA00023204"/>
    </source>
</evidence>
<name>A0A920BTI5_9BACI</name>
<comment type="function">
    <text evidence="9">Involved in the cellular defense against the biological effects of O6-methylguanine (O6-MeG) and O4-methylthymine (O4-MeT) in DNA. Repairs the methylated nucleobase in DNA by stoichiometrically transferring the methyl group to a cysteine residue in the enzyme. This is a suicide reaction: the enzyme is irreversibly inactivated.</text>
</comment>
<evidence type="ECO:0000256" key="3">
    <source>
        <dbReference type="ARBA" id="ARBA00022490"/>
    </source>
</evidence>
<evidence type="ECO:0000256" key="5">
    <source>
        <dbReference type="ARBA" id="ARBA00022679"/>
    </source>
</evidence>
<comment type="subcellular location">
    <subcellularLocation>
        <location evidence="9">Cytoplasm</location>
    </subcellularLocation>
</comment>
<dbReference type="Pfam" id="PF02870">
    <property type="entry name" value="Methyltransf_1N"/>
    <property type="match status" value="1"/>
</dbReference>
<dbReference type="RefSeq" id="WP_095313595.1">
    <property type="nucleotide sequence ID" value="NZ_BORC01000002.1"/>
</dbReference>
<dbReference type="InterPro" id="IPR008332">
    <property type="entry name" value="MethylG_MeTrfase_N"/>
</dbReference>
<dbReference type="FunFam" id="1.10.10.10:FF:000214">
    <property type="entry name" value="Methylated-DNA--protein-cysteine methyltransferase"/>
    <property type="match status" value="1"/>
</dbReference>
<sequence>MKYYATYDSIIGQLYIVTENNSITALYQRKEDFIEAEDQKFIALDQEQPLLMKAVTQLHQYFAGERQTFDLPLRAKGTSFQMKVWEALKEIPYGKTQSYQDIALAIGNEKAVRAIGQANKANQLPIFIPCHRVIGKDKTLTGYAGKRTNIKEQLLLLEGASFKK</sequence>
<evidence type="ECO:0000256" key="8">
    <source>
        <dbReference type="ARBA" id="ARBA00049348"/>
    </source>
</evidence>
<keyword evidence="13" id="KW-1185">Reference proteome</keyword>
<evidence type="ECO:0000256" key="9">
    <source>
        <dbReference type="HAMAP-Rule" id="MF_00772"/>
    </source>
</evidence>
<dbReference type="SUPFAM" id="SSF46767">
    <property type="entry name" value="Methylated DNA-protein cysteine methyltransferase, C-terminal domain"/>
    <property type="match status" value="1"/>
</dbReference>
<dbReference type="Proteomes" id="UP000682111">
    <property type="component" value="Unassembled WGS sequence"/>
</dbReference>
<comment type="caution">
    <text evidence="12">The sequence shown here is derived from an EMBL/GenBank/DDBJ whole genome shotgun (WGS) entry which is preliminary data.</text>
</comment>
<keyword evidence="4 9" id="KW-0489">Methyltransferase</keyword>
<evidence type="ECO:0000256" key="1">
    <source>
        <dbReference type="ARBA" id="ARBA00001286"/>
    </source>
</evidence>
<evidence type="ECO:0000313" key="13">
    <source>
        <dbReference type="Proteomes" id="UP000682111"/>
    </source>
</evidence>
<accession>A0A920BTI5</accession>
<feature type="active site" description="Nucleophile; methyl group acceptor" evidence="9">
    <location>
        <position position="130"/>
    </location>
</feature>
<dbReference type="GO" id="GO:0005737">
    <property type="term" value="C:cytoplasm"/>
    <property type="evidence" value="ECO:0007669"/>
    <property type="project" value="UniProtKB-SubCell"/>
</dbReference>
<dbReference type="PANTHER" id="PTHR10815:SF5">
    <property type="entry name" value="METHYLATED-DNA--PROTEIN-CYSTEINE METHYLTRANSFERASE"/>
    <property type="match status" value="1"/>
</dbReference>
<proteinExistence type="inferred from homology"/>
<dbReference type="SUPFAM" id="SSF53155">
    <property type="entry name" value="Methylated DNA-protein cysteine methyltransferase domain"/>
    <property type="match status" value="1"/>
</dbReference>
<protein>
    <recommendedName>
        <fullName evidence="9">Methylated-DNA--protein-cysteine methyltransferase</fullName>
        <ecNumber evidence="9">2.1.1.63</ecNumber>
    </recommendedName>
    <alternativeName>
        <fullName evidence="9">6-O-methylguanine-DNA methyltransferase</fullName>
        <shortName evidence="9">MGMT</shortName>
    </alternativeName>
    <alternativeName>
        <fullName evidence="9">O-6-methylguanine-DNA-alkyltransferase</fullName>
    </alternativeName>
</protein>
<dbReference type="GO" id="GO:0032259">
    <property type="term" value="P:methylation"/>
    <property type="evidence" value="ECO:0007669"/>
    <property type="project" value="UniProtKB-KW"/>
</dbReference>
<dbReference type="PROSITE" id="PS00374">
    <property type="entry name" value="MGMT"/>
    <property type="match status" value="1"/>
</dbReference>
<dbReference type="InterPro" id="IPR036217">
    <property type="entry name" value="MethylDNA_cys_MeTrfase_DNAb"/>
</dbReference>
<organism evidence="12 13">
    <name type="scientific">Robertmurraya siralis</name>
    <dbReference type="NCBI Taxonomy" id="77777"/>
    <lineage>
        <taxon>Bacteria</taxon>
        <taxon>Bacillati</taxon>
        <taxon>Bacillota</taxon>
        <taxon>Bacilli</taxon>
        <taxon>Bacillales</taxon>
        <taxon>Bacillaceae</taxon>
        <taxon>Robertmurraya</taxon>
    </lineage>
</organism>
<reference evidence="12" key="1">
    <citation type="submission" date="2021-03" db="EMBL/GenBank/DDBJ databases">
        <title>Antimicrobial resistance genes in bacteria isolated from Japanese honey, and their potential for conferring macrolide and lincosamide resistance in the American foulbrood pathogen Paenibacillus larvae.</title>
        <authorList>
            <person name="Okamoto M."/>
            <person name="Kumagai M."/>
            <person name="Kanamori H."/>
            <person name="Takamatsu D."/>
        </authorList>
    </citation>
    <scope>NUCLEOTIDE SEQUENCE</scope>
    <source>
        <strain evidence="12">J27TS8</strain>
    </source>
</reference>
<evidence type="ECO:0000256" key="2">
    <source>
        <dbReference type="ARBA" id="ARBA00008711"/>
    </source>
</evidence>
<evidence type="ECO:0000256" key="4">
    <source>
        <dbReference type="ARBA" id="ARBA00022603"/>
    </source>
</evidence>
<keyword evidence="5 9" id="KW-0808">Transferase</keyword>
<comment type="catalytic activity">
    <reaction evidence="8 9">
        <text>a 6-O-methyl-2'-deoxyguanosine in DNA + L-cysteinyl-[protein] = S-methyl-L-cysteinyl-[protein] + a 2'-deoxyguanosine in DNA</text>
        <dbReference type="Rhea" id="RHEA:24000"/>
        <dbReference type="Rhea" id="RHEA-COMP:10131"/>
        <dbReference type="Rhea" id="RHEA-COMP:10132"/>
        <dbReference type="Rhea" id="RHEA-COMP:11367"/>
        <dbReference type="Rhea" id="RHEA-COMP:11368"/>
        <dbReference type="ChEBI" id="CHEBI:29950"/>
        <dbReference type="ChEBI" id="CHEBI:82612"/>
        <dbReference type="ChEBI" id="CHEBI:85445"/>
        <dbReference type="ChEBI" id="CHEBI:85448"/>
        <dbReference type="EC" id="2.1.1.63"/>
    </reaction>
</comment>
<comment type="catalytic activity">
    <reaction evidence="1 9">
        <text>a 4-O-methyl-thymidine in DNA + L-cysteinyl-[protein] = a thymidine in DNA + S-methyl-L-cysteinyl-[protein]</text>
        <dbReference type="Rhea" id="RHEA:53428"/>
        <dbReference type="Rhea" id="RHEA-COMP:10131"/>
        <dbReference type="Rhea" id="RHEA-COMP:10132"/>
        <dbReference type="Rhea" id="RHEA-COMP:13555"/>
        <dbReference type="Rhea" id="RHEA-COMP:13556"/>
        <dbReference type="ChEBI" id="CHEBI:29950"/>
        <dbReference type="ChEBI" id="CHEBI:82612"/>
        <dbReference type="ChEBI" id="CHEBI:137386"/>
        <dbReference type="ChEBI" id="CHEBI:137387"/>
        <dbReference type="EC" id="2.1.1.63"/>
    </reaction>
</comment>
<dbReference type="EMBL" id="BORC01000002">
    <property type="protein sequence ID" value="GIN61297.1"/>
    <property type="molecule type" value="Genomic_DNA"/>
</dbReference>
<dbReference type="InterPro" id="IPR001497">
    <property type="entry name" value="MethylDNA_cys_MeTrfase_AS"/>
</dbReference>
<dbReference type="InterPro" id="IPR014048">
    <property type="entry name" value="MethylDNA_cys_MeTrfase_DNA-bd"/>
</dbReference>
<dbReference type="InterPro" id="IPR036631">
    <property type="entry name" value="MGMT_N_sf"/>
</dbReference>
<evidence type="ECO:0000259" key="11">
    <source>
        <dbReference type="Pfam" id="PF02870"/>
    </source>
</evidence>
<dbReference type="InterPro" id="IPR036388">
    <property type="entry name" value="WH-like_DNA-bd_sf"/>
</dbReference>
<dbReference type="Pfam" id="PF01035">
    <property type="entry name" value="DNA_binding_1"/>
    <property type="match status" value="1"/>
</dbReference>
<keyword evidence="3 9" id="KW-0963">Cytoplasm</keyword>
<dbReference type="HAMAP" id="MF_00772">
    <property type="entry name" value="OGT"/>
    <property type="match status" value="1"/>
</dbReference>
<dbReference type="GO" id="GO:0006307">
    <property type="term" value="P:DNA alkylation repair"/>
    <property type="evidence" value="ECO:0007669"/>
    <property type="project" value="UniProtKB-UniRule"/>
</dbReference>
<comment type="similarity">
    <text evidence="2 9">Belongs to the MGMT family.</text>
</comment>
<evidence type="ECO:0000256" key="6">
    <source>
        <dbReference type="ARBA" id="ARBA00022763"/>
    </source>
</evidence>
<dbReference type="NCBIfam" id="TIGR00589">
    <property type="entry name" value="ogt"/>
    <property type="match status" value="1"/>
</dbReference>
<dbReference type="CDD" id="cd06445">
    <property type="entry name" value="ATase"/>
    <property type="match status" value="1"/>
</dbReference>
<dbReference type="AlphaFoldDB" id="A0A920BTI5"/>
<keyword evidence="6 9" id="KW-0227">DNA damage</keyword>
<dbReference type="Gene3D" id="1.10.10.10">
    <property type="entry name" value="Winged helix-like DNA-binding domain superfamily/Winged helix DNA-binding domain"/>
    <property type="match status" value="1"/>
</dbReference>
<evidence type="ECO:0000259" key="10">
    <source>
        <dbReference type="Pfam" id="PF01035"/>
    </source>
</evidence>
<dbReference type="GO" id="GO:0003908">
    <property type="term" value="F:methylated-DNA-[protein]-cysteine S-methyltransferase activity"/>
    <property type="evidence" value="ECO:0007669"/>
    <property type="project" value="UniProtKB-UniRule"/>
</dbReference>
<dbReference type="EC" id="2.1.1.63" evidence="9"/>
<feature type="domain" description="Methylguanine DNA methyltransferase ribonuclease-like" evidence="11">
    <location>
        <begin position="3"/>
        <end position="74"/>
    </location>
</feature>
<comment type="miscellaneous">
    <text evidence="9">This enzyme catalyzes only one turnover and therefore is not strictly catalytic. According to one definition, an enzyme is a biocatalyst that acts repeatedly and over many reaction cycles.</text>
</comment>
<gene>
    <name evidence="12" type="primary">ogt_1</name>
    <name evidence="12" type="ORF">J27TS8_12900</name>
</gene>
<dbReference type="PANTHER" id="PTHR10815">
    <property type="entry name" value="METHYLATED-DNA--PROTEIN-CYSTEINE METHYLTRANSFERASE"/>
    <property type="match status" value="1"/>
</dbReference>
<keyword evidence="7 9" id="KW-0234">DNA repair</keyword>